<dbReference type="PANTHER" id="PTHR39206">
    <property type="entry name" value="SLL8004 PROTEIN"/>
    <property type="match status" value="1"/>
</dbReference>
<proteinExistence type="predicted"/>
<dbReference type="EMBL" id="FUIE01000063">
    <property type="protein sequence ID" value="SJM66459.1"/>
    <property type="molecule type" value="Genomic_DNA"/>
</dbReference>
<dbReference type="Proteomes" id="UP000195766">
    <property type="component" value="Unassembled WGS sequence"/>
</dbReference>
<feature type="domain" description="Zeta toxin" evidence="3">
    <location>
        <begin position="2"/>
        <end position="132"/>
    </location>
</feature>
<dbReference type="PANTHER" id="PTHR39206:SF1">
    <property type="entry name" value="SLL8004 PROTEIN"/>
    <property type="match status" value="1"/>
</dbReference>
<organism evidence="4 5">
    <name type="scientific">Brevundimonas diminuta 3F5N</name>
    <dbReference type="NCBI Taxonomy" id="1255603"/>
    <lineage>
        <taxon>Bacteria</taxon>
        <taxon>Pseudomonadati</taxon>
        <taxon>Pseudomonadota</taxon>
        <taxon>Alphaproteobacteria</taxon>
        <taxon>Caulobacterales</taxon>
        <taxon>Caulobacteraceae</taxon>
        <taxon>Brevundimonas</taxon>
    </lineage>
</organism>
<reference evidence="4 5" key="1">
    <citation type="submission" date="2017-02" db="EMBL/GenBank/DDBJ databases">
        <authorList>
            <person name="Peterson S.W."/>
        </authorList>
    </citation>
    <scope>NUCLEOTIDE SEQUENCE [LARGE SCALE GENOMIC DNA]</scope>
    <source>
        <strain evidence="4 5">3F5N</strain>
    </source>
</reference>
<dbReference type="RefSeq" id="WP_087141209.1">
    <property type="nucleotide sequence ID" value="NZ_FUIE01000063.1"/>
</dbReference>
<keyword evidence="2" id="KW-0067">ATP-binding</keyword>
<evidence type="ECO:0000313" key="4">
    <source>
        <dbReference type="EMBL" id="SJM66459.1"/>
    </source>
</evidence>
<dbReference type="GO" id="GO:0005524">
    <property type="term" value="F:ATP binding"/>
    <property type="evidence" value="ECO:0007669"/>
    <property type="project" value="UniProtKB-KW"/>
</dbReference>
<dbReference type="InterPro" id="IPR010488">
    <property type="entry name" value="Zeta_toxin_domain"/>
</dbReference>
<dbReference type="SUPFAM" id="SSF52540">
    <property type="entry name" value="P-loop containing nucleoside triphosphate hydrolases"/>
    <property type="match status" value="1"/>
</dbReference>
<keyword evidence="1" id="KW-0547">Nucleotide-binding</keyword>
<dbReference type="GO" id="GO:0016301">
    <property type="term" value="F:kinase activity"/>
    <property type="evidence" value="ECO:0007669"/>
    <property type="project" value="InterPro"/>
</dbReference>
<protein>
    <recommendedName>
        <fullName evidence="3">Zeta toxin domain-containing protein</fullName>
    </recommendedName>
</protein>
<dbReference type="AlphaFoldDB" id="A0A1R4GE89"/>
<dbReference type="InterPro" id="IPR027417">
    <property type="entry name" value="P-loop_NTPase"/>
</dbReference>
<gene>
    <name evidence="4" type="ORF">FM111_11985</name>
</gene>
<dbReference type="Gene3D" id="3.40.50.300">
    <property type="entry name" value="P-loop containing nucleotide triphosphate hydrolases"/>
    <property type="match status" value="1"/>
</dbReference>
<sequence>MPTLVLLAGPNGAGKTTFINGFLRERAEAFQFVNPDEVARSLPHGPGRDLAAGRLVLERLEELTAARADVVLETTLATRTHARRIRDWKAAGYSFELVYLRLPSVEASIARVAHRVARGGHGIPEETLRRRYPLSLDYLETVYKPLADSWQVYASGGETPELLDWGPR</sequence>
<dbReference type="Pfam" id="PF06414">
    <property type="entry name" value="Zeta_toxin"/>
    <property type="match status" value="1"/>
</dbReference>
<evidence type="ECO:0000259" key="3">
    <source>
        <dbReference type="Pfam" id="PF06414"/>
    </source>
</evidence>
<evidence type="ECO:0000313" key="5">
    <source>
        <dbReference type="Proteomes" id="UP000195766"/>
    </source>
</evidence>
<evidence type="ECO:0000256" key="2">
    <source>
        <dbReference type="ARBA" id="ARBA00022840"/>
    </source>
</evidence>
<accession>A0A1R4GE89</accession>
<name>A0A1R4GE89_BREDI</name>
<dbReference type="OrthoDB" id="9791543at2"/>
<evidence type="ECO:0000256" key="1">
    <source>
        <dbReference type="ARBA" id="ARBA00022741"/>
    </source>
</evidence>